<evidence type="ECO:0000313" key="4">
    <source>
        <dbReference type="Proteomes" id="UP001270362"/>
    </source>
</evidence>
<dbReference type="Proteomes" id="UP001270362">
    <property type="component" value="Unassembled WGS sequence"/>
</dbReference>
<protein>
    <submittedName>
        <fullName evidence="3">Uncharacterized protein</fullName>
    </submittedName>
</protein>
<dbReference type="AlphaFoldDB" id="A0AAE1CHS6"/>
<sequence>MHLIKISALAGLAAASAIAGRDDVCARAVSGQDDVCKRAIAEREAAPPVITAAPALEARHGSWPAQKRAHKGKRDGEGFPASIPANPIAASYASLHASIAESHAAEWSDAASAVGASGYHSQWAGAGAGGEWQPAPTYAPGYAPEAPAPAYSAPEGHASAAAPVYQAPEGHESAAAPAYPAPEPTHVEPKYDGEPAYHGGAAYGTGNFGGAAKPTSPLVQVNGAAGSAASVLGAGMAMLFAAIGGL</sequence>
<feature type="compositionally biased region" description="Basic and acidic residues" evidence="1">
    <location>
        <begin position="185"/>
        <end position="195"/>
    </location>
</feature>
<gene>
    <name evidence="3" type="ORF">B0T22DRAFT_477341</name>
</gene>
<evidence type="ECO:0000313" key="3">
    <source>
        <dbReference type="EMBL" id="KAK3694598.1"/>
    </source>
</evidence>
<reference evidence="3" key="2">
    <citation type="submission" date="2023-06" db="EMBL/GenBank/DDBJ databases">
        <authorList>
            <consortium name="Lawrence Berkeley National Laboratory"/>
            <person name="Haridas S."/>
            <person name="Hensen N."/>
            <person name="Bonometti L."/>
            <person name="Westerberg I."/>
            <person name="Brannstrom I.O."/>
            <person name="Guillou S."/>
            <person name="Cros-Aarteil S."/>
            <person name="Calhoun S."/>
            <person name="Kuo A."/>
            <person name="Mondo S."/>
            <person name="Pangilinan J."/>
            <person name="Riley R."/>
            <person name="Labutti K."/>
            <person name="Andreopoulos B."/>
            <person name="Lipzen A."/>
            <person name="Chen C."/>
            <person name="Yanf M."/>
            <person name="Daum C."/>
            <person name="Ng V."/>
            <person name="Clum A."/>
            <person name="Steindorff A."/>
            <person name="Ohm R."/>
            <person name="Martin F."/>
            <person name="Silar P."/>
            <person name="Natvig D."/>
            <person name="Lalanne C."/>
            <person name="Gautier V."/>
            <person name="Ament-Velasquez S.L."/>
            <person name="Kruys A."/>
            <person name="Hutchinson M.I."/>
            <person name="Powell A.J."/>
            <person name="Barry K."/>
            <person name="Miller A.N."/>
            <person name="Grigoriev I.V."/>
            <person name="Debuchy R."/>
            <person name="Gladieux P."/>
            <person name="Thoren M.H."/>
            <person name="Johannesson H."/>
        </authorList>
    </citation>
    <scope>NUCLEOTIDE SEQUENCE</scope>
    <source>
        <strain evidence="3">CBS 314.62</strain>
    </source>
</reference>
<evidence type="ECO:0000256" key="2">
    <source>
        <dbReference type="SAM" id="SignalP"/>
    </source>
</evidence>
<feature type="region of interest" description="Disordered" evidence="1">
    <location>
        <begin position="167"/>
        <end position="195"/>
    </location>
</feature>
<name>A0AAE1CHS6_9PEZI</name>
<comment type="caution">
    <text evidence="3">The sequence shown here is derived from an EMBL/GenBank/DDBJ whole genome shotgun (WGS) entry which is preliminary data.</text>
</comment>
<feature type="chain" id="PRO_5042088981" evidence="2">
    <location>
        <begin position="20"/>
        <end position="246"/>
    </location>
</feature>
<evidence type="ECO:0000256" key="1">
    <source>
        <dbReference type="SAM" id="MobiDB-lite"/>
    </source>
</evidence>
<organism evidence="3 4">
    <name type="scientific">Podospora appendiculata</name>
    <dbReference type="NCBI Taxonomy" id="314037"/>
    <lineage>
        <taxon>Eukaryota</taxon>
        <taxon>Fungi</taxon>
        <taxon>Dikarya</taxon>
        <taxon>Ascomycota</taxon>
        <taxon>Pezizomycotina</taxon>
        <taxon>Sordariomycetes</taxon>
        <taxon>Sordariomycetidae</taxon>
        <taxon>Sordariales</taxon>
        <taxon>Podosporaceae</taxon>
        <taxon>Podospora</taxon>
    </lineage>
</organism>
<keyword evidence="4" id="KW-1185">Reference proteome</keyword>
<dbReference type="EMBL" id="JAULSO010000001">
    <property type="protein sequence ID" value="KAK3694598.1"/>
    <property type="molecule type" value="Genomic_DNA"/>
</dbReference>
<feature type="region of interest" description="Disordered" evidence="1">
    <location>
        <begin position="59"/>
        <end position="80"/>
    </location>
</feature>
<proteinExistence type="predicted"/>
<feature type="signal peptide" evidence="2">
    <location>
        <begin position="1"/>
        <end position="19"/>
    </location>
</feature>
<reference evidence="3" key="1">
    <citation type="journal article" date="2023" name="Mol. Phylogenet. Evol.">
        <title>Genome-scale phylogeny and comparative genomics of the fungal order Sordariales.</title>
        <authorList>
            <person name="Hensen N."/>
            <person name="Bonometti L."/>
            <person name="Westerberg I."/>
            <person name="Brannstrom I.O."/>
            <person name="Guillou S."/>
            <person name="Cros-Aarteil S."/>
            <person name="Calhoun S."/>
            <person name="Haridas S."/>
            <person name="Kuo A."/>
            <person name="Mondo S."/>
            <person name="Pangilinan J."/>
            <person name="Riley R."/>
            <person name="LaButti K."/>
            <person name="Andreopoulos B."/>
            <person name="Lipzen A."/>
            <person name="Chen C."/>
            <person name="Yan M."/>
            <person name="Daum C."/>
            <person name="Ng V."/>
            <person name="Clum A."/>
            <person name="Steindorff A."/>
            <person name="Ohm R.A."/>
            <person name="Martin F."/>
            <person name="Silar P."/>
            <person name="Natvig D.O."/>
            <person name="Lalanne C."/>
            <person name="Gautier V."/>
            <person name="Ament-Velasquez S.L."/>
            <person name="Kruys A."/>
            <person name="Hutchinson M.I."/>
            <person name="Powell A.J."/>
            <person name="Barry K."/>
            <person name="Miller A.N."/>
            <person name="Grigoriev I.V."/>
            <person name="Debuchy R."/>
            <person name="Gladieux P."/>
            <person name="Hiltunen Thoren M."/>
            <person name="Johannesson H."/>
        </authorList>
    </citation>
    <scope>NUCLEOTIDE SEQUENCE</scope>
    <source>
        <strain evidence="3">CBS 314.62</strain>
    </source>
</reference>
<accession>A0AAE1CHS6</accession>
<keyword evidence="2" id="KW-0732">Signal</keyword>